<comment type="subcellular location">
    <subcellularLocation>
        <location evidence="1">Mitochondrion</location>
    </subcellularLocation>
</comment>
<evidence type="ECO:0000256" key="4">
    <source>
        <dbReference type="ARBA" id="ARBA00022980"/>
    </source>
</evidence>
<dbReference type="Proteomes" id="UP001627154">
    <property type="component" value="Unassembled WGS sequence"/>
</dbReference>
<dbReference type="GO" id="GO:0005840">
    <property type="term" value="C:ribosome"/>
    <property type="evidence" value="ECO:0007669"/>
    <property type="project" value="UniProtKB-KW"/>
</dbReference>
<comment type="similarity">
    <text evidence="2">Belongs to the bacterial ribosomal protein bL35 family.</text>
</comment>
<accession>A0ABD2WPR5</accession>
<dbReference type="PANTHER" id="PTHR15909">
    <property type="entry name" value="39S RIBOSOMAL PROTEIN L35, MITOCHONDRIAL"/>
    <property type="match status" value="1"/>
</dbReference>
<dbReference type="PANTHER" id="PTHR15909:SF0">
    <property type="entry name" value="LARGE RIBOSOMAL SUBUNIT PROTEIN BL35M"/>
    <property type="match status" value="1"/>
</dbReference>
<dbReference type="InterPro" id="IPR021137">
    <property type="entry name" value="Ribosomal_bL35-like"/>
</dbReference>
<keyword evidence="3" id="KW-0809">Transit peptide</keyword>
<dbReference type="SUPFAM" id="SSF143034">
    <property type="entry name" value="L35p-like"/>
    <property type="match status" value="1"/>
</dbReference>
<evidence type="ECO:0000256" key="7">
    <source>
        <dbReference type="ARBA" id="ARBA00035273"/>
    </source>
</evidence>
<dbReference type="InterPro" id="IPR037229">
    <property type="entry name" value="Ribosomal_bL35_sf"/>
</dbReference>
<keyword evidence="5" id="KW-0496">Mitochondrion</keyword>
<evidence type="ECO:0000313" key="10">
    <source>
        <dbReference type="Proteomes" id="UP001627154"/>
    </source>
</evidence>
<keyword evidence="4" id="KW-0689">Ribosomal protein</keyword>
<proteinExistence type="inferred from homology"/>
<sequence>MLRLLGSLCRDNAKNCLRTTAPKVLSNDAKITATTSILPQLRCLSILSKQPQLSSSLNNATQSCGILSTSLGKLLLPQAQPSTVPCRTVTKFSLRTAKRKSVKTVLRRFYRLHWGIWIHTRSGRHRHLWKKRAKRKKRLRTHVFCNATQSRLLDKMVTMYWRRPKYYPDDIYNPYHTRAEFYFTNRKPKPLPGHYPDY</sequence>
<evidence type="ECO:0000256" key="1">
    <source>
        <dbReference type="ARBA" id="ARBA00004173"/>
    </source>
</evidence>
<evidence type="ECO:0000256" key="5">
    <source>
        <dbReference type="ARBA" id="ARBA00023128"/>
    </source>
</evidence>
<name>A0ABD2WPR5_9HYME</name>
<reference evidence="9 10" key="1">
    <citation type="journal article" date="2024" name="bioRxiv">
        <title>A reference genome for Trichogramma kaykai: A tiny desert-dwelling parasitoid wasp with competing sex-ratio distorters.</title>
        <authorList>
            <person name="Culotta J."/>
            <person name="Lindsey A.R."/>
        </authorList>
    </citation>
    <scope>NUCLEOTIDE SEQUENCE [LARGE SCALE GENOMIC DNA]</scope>
    <source>
        <strain evidence="9 10">KSX58</strain>
    </source>
</reference>
<evidence type="ECO:0000256" key="6">
    <source>
        <dbReference type="ARBA" id="ARBA00023274"/>
    </source>
</evidence>
<dbReference type="AlphaFoldDB" id="A0ABD2WPR5"/>
<dbReference type="EMBL" id="JBJJXI010000087">
    <property type="protein sequence ID" value="KAL3394948.1"/>
    <property type="molecule type" value="Genomic_DNA"/>
</dbReference>
<gene>
    <name evidence="9" type="ORF">TKK_010931</name>
</gene>
<dbReference type="Pfam" id="PF01632">
    <property type="entry name" value="Ribosomal_L35p"/>
    <property type="match status" value="1"/>
</dbReference>
<protein>
    <recommendedName>
        <fullName evidence="7">Large ribosomal subunit protein bL35m</fullName>
    </recommendedName>
    <alternativeName>
        <fullName evidence="8">39S ribosomal protein L35, mitochondrial</fullName>
    </alternativeName>
</protein>
<keyword evidence="10" id="KW-1185">Reference proteome</keyword>
<dbReference type="GO" id="GO:0005739">
    <property type="term" value="C:mitochondrion"/>
    <property type="evidence" value="ECO:0007669"/>
    <property type="project" value="UniProtKB-SubCell"/>
</dbReference>
<keyword evidence="6" id="KW-0687">Ribonucleoprotein</keyword>
<dbReference type="InterPro" id="IPR019338">
    <property type="entry name" value="Ribosomal_bL35m"/>
</dbReference>
<comment type="caution">
    <text evidence="9">The sequence shown here is derived from an EMBL/GenBank/DDBJ whole genome shotgun (WGS) entry which is preliminary data.</text>
</comment>
<organism evidence="9 10">
    <name type="scientific">Trichogramma kaykai</name>
    <dbReference type="NCBI Taxonomy" id="54128"/>
    <lineage>
        <taxon>Eukaryota</taxon>
        <taxon>Metazoa</taxon>
        <taxon>Ecdysozoa</taxon>
        <taxon>Arthropoda</taxon>
        <taxon>Hexapoda</taxon>
        <taxon>Insecta</taxon>
        <taxon>Pterygota</taxon>
        <taxon>Neoptera</taxon>
        <taxon>Endopterygota</taxon>
        <taxon>Hymenoptera</taxon>
        <taxon>Apocrita</taxon>
        <taxon>Proctotrupomorpha</taxon>
        <taxon>Chalcidoidea</taxon>
        <taxon>Trichogrammatidae</taxon>
        <taxon>Trichogramma</taxon>
    </lineage>
</organism>
<evidence type="ECO:0000256" key="8">
    <source>
        <dbReference type="ARBA" id="ARBA00035418"/>
    </source>
</evidence>
<evidence type="ECO:0000313" key="9">
    <source>
        <dbReference type="EMBL" id="KAL3394948.1"/>
    </source>
</evidence>
<evidence type="ECO:0000256" key="3">
    <source>
        <dbReference type="ARBA" id="ARBA00022946"/>
    </source>
</evidence>
<dbReference type="GO" id="GO:1990904">
    <property type="term" value="C:ribonucleoprotein complex"/>
    <property type="evidence" value="ECO:0007669"/>
    <property type="project" value="UniProtKB-KW"/>
</dbReference>
<evidence type="ECO:0000256" key="2">
    <source>
        <dbReference type="ARBA" id="ARBA00006598"/>
    </source>
</evidence>